<dbReference type="AlphaFoldDB" id="A0A552UV69"/>
<gene>
    <name evidence="3" type="ORF">FMM05_18230</name>
</gene>
<dbReference type="OrthoDB" id="1113942at2"/>
<proteinExistence type="predicted"/>
<keyword evidence="4" id="KW-1185">Reference proteome</keyword>
<feature type="compositionally biased region" description="Low complexity" evidence="1">
    <location>
        <begin position="105"/>
        <end position="157"/>
    </location>
</feature>
<reference evidence="3 4" key="1">
    <citation type="submission" date="2019-07" db="EMBL/GenBank/DDBJ databases">
        <title>Flavobacterium sp. nov., isolated from glacier ice.</title>
        <authorList>
            <person name="Liu Q."/>
            <person name="Xin Y.-H."/>
        </authorList>
    </citation>
    <scope>NUCLEOTIDE SEQUENCE [LARGE SCALE GENOMIC DNA]</scope>
    <source>
        <strain evidence="3 4">ZT4R6</strain>
    </source>
</reference>
<dbReference type="EMBL" id="VJVZ01000014">
    <property type="protein sequence ID" value="TRW22126.1"/>
    <property type="molecule type" value="Genomic_DNA"/>
</dbReference>
<keyword evidence="2" id="KW-0812">Transmembrane</keyword>
<feature type="compositionally biased region" description="Low complexity" evidence="1">
    <location>
        <begin position="276"/>
        <end position="294"/>
    </location>
</feature>
<feature type="transmembrane region" description="Helical" evidence="2">
    <location>
        <begin position="45"/>
        <end position="67"/>
    </location>
</feature>
<keyword evidence="2" id="KW-0472">Membrane</keyword>
<evidence type="ECO:0000313" key="4">
    <source>
        <dbReference type="Proteomes" id="UP000320643"/>
    </source>
</evidence>
<organism evidence="3 4">
    <name type="scientific">Flavobacterium zepuense</name>
    <dbReference type="NCBI Taxonomy" id="2593302"/>
    <lineage>
        <taxon>Bacteria</taxon>
        <taxon>Pseudomonadati</taxon>
        <taxon>Bacteroidota</taxon>
        <taxon>Flavobacteriia</taxon>
        <taxon>Flavobacteriales</taxon>
        <taxon>Flavobacteriaceae</taxon>
        <taxon>Flavobacterium</taxon>
    </lineage>
</organism>
<comment type="caution">
    <text evidence="3">The sequence shown here is derived from an EMBL/GenBank/DDBJ whole genome shotgun (WGS) entry which is preliminary data.</text>
</comment>
<dbReference type="RefSeq" id="WP_143374863.1">
    <property type="nucleotide sequence ID" value="NZ_VJVZ01000014.1"/>
</dbReference>
<feature type="compositionally biased region" description="Polar residues" evidence="1">
    <location>
        <begin position="206"/>
        <end position="217"/>
    </location>
</feature>
<evidence type="ECO:0008006" key="5">
    <source>
        <dbReference type="Google" id="ProtNLM"/>
    </source>
</evidence>
<protein>
    <recommendedName>
        <fullName evidence="5">Outer membrane protein beta-barrel domain-containing protein</fullName>
    </recommendedName>
</protein>
<keyword evidence="2" id="KW-1133">Transmembrane helix</keyword>
<feature type="compositionally biased region" description="Low complexity" evidence="1">
    <location>
        <begin position="218"/>
        <end position="242"/>
    </location>
</feature>
<name>A0A552UV69_9FLAO</name>
<feature type="compositionally biased region" description="Low complexity" evidence="1">
    <location>
        <begin position="196"/>
        <end position="205"/>
    </location>
</feature>
<evidence type="ECO:0000313" key="3">
    <source>
        <dbReference type="EMBL" id="TRW22126.1"/>
    </source>
</evidence>
<evidence type="ECO:0000256" key="2">
    <source>
        <dbReference type="SAM" id="Phobius"/>
    </source>
</evidence>
<evidence type="ECO:0000256" key="1">
    <source>
        <dbReference type="SAM" id="MobiDB-lite"/>
    </source>
</evidence>
<accession>A0A552UV69</accession>
<dbReference type="Proteomes" id="UP000320643">
    <property type="component" value="Unassembled WGS sequence"/>
</dbReference>
<feature type="region of interest" description="Disordered" evidence="1">
    <location>
        <begin position="87"/>
        <end position="303"/>
    </location>
</feature>
<feature type="compositionally biased region" description="Polar residues" evidence="1">
    <location>
        <begin position="243"/>
        <end position="259"/>
    </location>
</feature>
<sequence>MSDKKNIDRLFQEKFKDFEAAPPEFVWENIREELEEKKKKRVIPLWMRLSGVAAILIVGLFLGISYLNNTTPGNDTPVVLQNDAAQPSQPLKIRPTDNPIPNGGSITDSTNSVNSNDVNSAIVNNEAPSSDNDNSANGSATNNNGSIGNNKKGSKTSVNKREANFNDSNNAVAHGGRNGNSNATERNTHKRSRSHNNNNLYNRNNAVSTTEGNGANRGNTSSSNPANNNGAGNVNRANSVNGTLPNRNGSNQGGVTNPETAVAGADSNGTTNGQRNNSTNTANGTGSNINNTANDTTPPTIIDKDLPVNEAVAEATVDTTAVVPENELEKLLQEKLNGKDEDKKDEVADANNPKWKIKPQIAPVFYSSLSQGSPIDGQFASNSKSYDNDLSVGLGVNYAVNKRLSIRSGINTVNLSYATQDIEFYASLNNGANNNVMARSGAGSGGTATIVVQNRGNNTPNVPEGTAAMPMAFSDVIPKETYNGAMIQSTGYVEVPVELSYALLNKKFGIDIIGGVSTLFLNDNNVSVVSTEGFSTRVGEAQNLNSIHFSTNVGVGFKYRFFKSFEANFEPTFKYQVNTYSRDNGNFKPYFIGLYSGISFSF</sequence>